<dbReference type="Pfam" id="PF00248">
    <property type="entry name" value="Aldo_ket_red"/>
    <property type="match status" value="1"/>
</dbReference>
<organism evidence="9 10">
    <name type="scientific">Salinisphaera japonica YTM-1</name>
    <dbReference type="NCBI Taxonomy" id="1209778"/>
    <lineage>
        <taxon>Bacteria</taxon>
        <taxon>Pseudomonadati</taxon>
        <taxon>Pseudomonadota</taxon>
        <taxon>Gammaproteobacteria</taxon>
        <taxon>Salinisphaerales</taxon>
        <taxon>Salinisphaeraceae</taxon>
        <taxon>Salinisphaera</taxon>
    </lineage>
</organism>
<evidence type="ECO:0000256" key="3">
    <source>
        <dbReference type="ARBA" id="ARBA00023002"/>
    </source>
</evidence>
<evidence type="ECO:0000256" key="6">
    <source>
        <dbReference type="PIRSR" id="PIRSR000097-2"/>
    </source>
</evidence>
<dbReference type="Proteomes" id="UP000285310">
    <property type="component" value="Unassembled WGS sequence"/>
</dbReference>
<dbReference type="PROSITE" id="PS00062">
    <property type="entry name" value="ALDOKETO_REDUCTASE_2"/>
    <property type="match status" value="1"/>
</dbReference>
<evidence type="ECO:0000256" key="4">
    <source>
        <dbReference type="ARBA" id="ARBA00049445"/>
    </source>
</evidence>
<reference evidence="9 10" key="1">
    <citation type="submission" date="2013-10" db="EMBL/GenBank/DDBJ databases">
        <title>Salinisphaera japonica YTM-1 Genome Sequencing.</title>
        <authorList>
            <person name="Lai Q."/>
            <person name="Li C."/>
            <person name="Shao Z."/>
        </authorList>
    </citation>
    <scope>NUCLEOTIDE SEQUENCE [LARGE SCALE GENOMIC DNA]</scope>
    <source>
        <strain evidence="9 10">YTM-1</strain>
    </source>
</reference>
<dbReference type="InterPro" id="IPR036812">
    <property type="entry name" value="NAD(P)_OxRdtase_dom_sf"/>
</dbReference>
<dbReference type="EMBL" id="AYKG01000023">
    <property type="protein sequence ID" value="ROO28104.1"/>
    <property type="molecule type" value="Genomic_DNA"/>
</dbReference>
<dbReference type="PIRSF" id="PIRSF000097">
    <property type="entry name" value="AKR"/>
    <property type="match status" value="1"/>
</dbReference>
<protein>
    <submittedName>
        <fullName evidence="9">2,5-didehydrogluconate reductase</fullName>
    </submittedName>
</protein>
<dbReference type="Gene3D" id="3.20.20.100">
    <property type="entry name" value="NADP-dependent oxidoreductase domain"/>
    <property type="match status" value="1"/>
</dbReference>
<accession>A0A423PR69</accession>
<dbReference type="PANTHER" id="PTHR43827:SF3">
    <property type="entry name" value="NADP-DEPENDENT OXIDOREDUCTASE DOMAIN-CONTAINING PROTEIN"/>
    <property type="match status" value="1"/>
</dbReference>
<dbReference type="GO" id="GO:1990002">
    <property type="term" value="F:methylglyoxal reductase (NADPH) (acetol producing) activity"/>
    <property type="evidence" value="ECO:0007669"/>
    <property type="project" value="TreeGrafter"/>
</dbReference>
<feature type="active site" description="Proton donor" evidence="5">
    <location>
        <position position="47"/>
    </location>
</feature>
<feature type="site" description="Lowers pKa of active site Tyr" evidence="7">
    <location>
        <position position="72"/>
    </location>
</feature>
<dbReference type="PANTHER" id="PTHR43827">
    <property type="entry name" value="2,5-DIKETO-D-GLUCONIC ACID REDUCTASE"/>
    <property type="match status" value="1"/>
</dbReference>
<dbReference type="CDD" id="cd19140">
    <property type="entry name" value="AKR_AKR3F3"/>
    <property type="match status" value="1"/>
</dbReference>
<gene>
    <name evidence="9" type="ORF">SAJA_08575</name>
</gene>
<dbReference type="FunFam" id="3.20.20.100:FF:000002">
    <property type="entry name" value="2,5-diketo-D-gluconic acid reductase A"/>
    <property type="match status" value="1"/>
</dbReference>
<comment type="similarity">
    <text evidence="1">Belongs to the aldo/keto reductase family.</text>
</comment>
<evidence type="ECO:0000256" key="5">
    <source>
        <dbReference type="PIRSR" id="PIRSR000097-1"/>
    </source>
</evidence>
<dbReference type="SUPFAM" id="SSF51430">
    <property type="entry name" value="NAD(P)-linked oxidoreductase"/>
    <property type="match status" value="1"/>
</dbReference>
<dbReference type="InParanoid" id="A0A423PR69"/>
<evidence type="ECO:0000313" key="10">
    <source>
        <dbReference type="Proteomes" id="UP000285310"/>
    </source>
</evidence>
<dbReference type="RefSeq" id="WP_123658217.1">
    <property type="nucleotide sequence ID" value="NZ_AYKG01000023.1"/>
</dbReference>
<comment type="caution">
    <text evidence="9">The sequence shown here is derived from an EMBL/GenBank/DDBJ whole genome shotgun (WGS) entry which is preliminary data.</text>
</comment>
<evidence type="ECO:0000256" key="2">
    <source>
        <dbReference type="ARBA" id="ARBA00022857"/>
    </source>
</evidence>
<evidence type="ECO:0000313" key="9">
    <source>
        <dbReference type="EMBL" id="ROO28104.1"/>
    </source>
</evidence>
<feature type="binding site" evidence="6">
    <location>
        <position position="105"/>
    </location>
    <ligand>
        <name>substrate</name>
    </ligand>
</feature>
<evidence type="ECO:0000256" key="7">
    <source>
        <dbReference type="PIRSR" id="PIRSR000097-3"/>
    </source>
</evidence>
<dbReference type="PROSITE" id="PS00798">
    <property type="entry name" value="ALDOKETO_REDUCTASE_1"/>
    <property type="match status" value="1"/>
</dbReference>
<keyword evidence="3" id="KW-0560">Oxidoreductase</keyword>
<sequence>MHHVTANGAEIPALGFGTFELEPADAEAMVEHALRMGYRHIDTAQMYDNEESVGRGIKNAGVAREDVFLTTKLWTDRFHDGDLQQAMAESLSRLGTDYVDLVLLHWPNDEVSITETTAALADVKRRGMARHVGISNFTTRLIHEAAKASPAALVTNQVEYHPFLDQSPVRDALAEHVIALTAYCPLARGEVFANDTLKRIGQTHGKNAGQVALRWLVQQDNVIAVPRSSNPDHVAANFEIFDFELSASEMQAIFDLHTPDGRMIDPSFAPDWDNPA</sequence>
<comment type="catalytic activity">
    <reaction evidence="4">
        <text>hydroxyacetone + NADP(+) = methylglyoxal + NADPH + H(+)</text>
        <dbReference type="Rhea" id="RHEA:27986"/>
        <dbReference type="ChEBI" id="CHEBI:15378"/>
        <dbReference type="ChEBI" id="CHEBI:17158"/>
        <dbReference type="ChEBI" id="CHEBI:27957"/>
        <dbReference type="ChEBI" id="CHEBI:57783"/>
        <dbReference type="ChEBI" id="CHEBI:58349"/>
    </reaction>
</comment>
<evidence type="ECO:0000259" key="8">
    <source>
        <dbReference type="Pfam" id="PF00248"/>
    </source>
</evidence>
<dbReference type="OrthoDB" id="9804790at2"/>
<dbReference type="GO" id="GO:0051596">
    <property type="term" value="P:methylglyoxal catabolic process"/>
    <property type="evidence" value="ECO:0007669"/>
    <property type="project" value="TreeGrafter"/>
</dbReference>
<dbReference type="PRINTS" id="PR00069">
    <property type="entry name" value="ALDKETRDTASE"/>
</dbReference>
<name>A0A423PR69_9GAMM</name>
<dbReference type="AlphaFoldDB" id="A0A423PR69"/>
<feature type="domain" description="NADP-dependent oxidoreductase" evidence="8">
    <location>
        <begin position="14"/>
        <end position="253"/>
    </location>
</feature>
<keyword evidence="2" id="KW-0521">NADP</keyword>
<keyword evidence="10" id="KW-1185">Reference proteome</keyword>
<proteinExistence type="inferred from homology"/>
<dbReference type="InterPro" id="IPR018170">
    <property type="entry name" value="Aldo/ket_reductase_CS"/>
</dbReference>
<dbReference type="InterPro" id="IPR023210">
    <property type="entry name" value="NADP_OxRdtase_dom"/>
</dbReference>
<evidence type="ECO:0000256" key="1">
    <source>
        <dbReference type="ARBA" id="ARBA00007905"/>
    </source>
</evidence>
<dbReference type="InterPro" id="IPR020471">
    <property type="entry name" value="AKR"/>
</dbReference>